<accession>A0A310SEX7</accession>
<dbReference type="AlphaFoldDB" id="A0A310SEX7"/>
<name>A0A310SEX7_9HYME</name>
<dbReference type="EMBL" id="KQ769895">
    <property type="protein sequence ID" value="OAD52779.1"/>
    <property type="molecule type" value="Genomic_DNA"/>
</dbReference>
<dbReference type="Proteomes" id="UP000250275">
    <property type="component" value="Unassembled WGS sequence"/>
</dbReference>
<reference evidence="1 2" key="1">
    <citation type="submission" date="2015-07" db="EMBL/GenBank/DDBJ databases">
        <title>The genome of Eufriesea mexicana.</title>
        <authorList>
            <person name="Pan H."/>
            <person name="Kapheim K."/>
        </authorList>
    </citation>
    <scope>NUCLEOTIDE SEQUENCE [LARGE SCALE GENOMIC DNA]</scope>
    <source>
        <strain evidence="1">0111107269</strain>
        <tissue evidence="1">Whole body</tissue>
    </source>
</reference>
<evidence type="ECO:0000313" key="2">
    <source>
        <dbReference type="Proteomes" id="UP000250275"/>
    </source>
</evidence>
<evidence type="ECO:0000313" key="1">
    <source>
        <dbReference type="EMBL" id="OAD52779.1"/>
    </source>
</evidence>
<keyword evidence="2" id="KW-1185">Reference proteome</keyword>
<sequence length="170" mass="18624">MHYPGVVSFTGGIKISTSTLREYHGATGYDRSTVSSPEGPSDQAYFSGPVRLDHMPRLEYGKIDHTAVSHPPTLWKRVCNCFVFVAGQSMFSLHGTSETTSINSRSTTRTLGSDRKLVEAGIVCRREQLVERKIEQTAWDDGGENPWLNGVVTETPVAPEVGEFSAFVAS</sequence>
<proteinExistence type="predicted"/>
<organism evidence="1 2">
    <name type="scientific">Eufriesea mexicana</name>
    <dbReference type="NCBI Taxonomy" id="516756"/>
    <lineage>
        <taxon>Eukaryota</taxon>
        <taxon>Metazoa</taxon>
        <taxon>Ecdysozoa</taxon>
        <taxon>Arthropoda</taxon>
        <taxon>Hexapoda</taxon>
        <taxon>Insecta</taxon>
        <taxon>Pterygota</taxon>
        <taxon>Neoptera</taxon>
        <taxon>Endopterygota</taxon>
        <taxon>Hymenoptera</taxon>
        <taxon>Apocrita</taxon>
        <taxon>Aculeata</taxon>
        <taxon>Apoidea</taxon>
        <taxon>Anthophila</taxon>
        <taxon>Apidae</taxon>
        <taxon>Eufriesea</taxon>
    </lineage>
</organism>
<protein>
    <submittedName>
        <fullName evidence="1">Uncharacterized protein</fullName>
    </submittedName>
</protein>
<gene>
    <name evidence="1" type="ORF">WN48_00296</name>
</gene>